<organism evidence="1 2">
    <name type="scientific">Saponaria officinalis</name>
    <name type="common">Common soapwort</name>
    <name type="synonym">Lychnis saponaria</name>
    <dbReference type="NCBI Taxonomy" id="3572"/>
    <lineage>
        <taxon>Eukaryota</taxon>
        <taxon>Viridiplantae</taxon>
        <taxon>Streptophyta</taxon>
        <taxon>Embryophyta</taxon>
        <taxon>Tracheophyta</taxon>
        <taxon>Spermatophyta</taxon>
        <taxon>Magnoliopsida</taxon>
        <taxon>eudicotyledons</taxon>
        <taxon>Gunneridae</taxon>
        <taxon>Pentapetalae</taxon>
        <taxon>Caryophyllales</taxon>
        <taxon>Caryophyllaceae</taxon>
        <taxon>Caryophylleae</taxon>
        <taxon>Saponaria</taxon>
    </lineage>
</organism>
<accession>A0AAW1M919</accession>
<dbReference type="AlphaFoldDB" id="A0AAW1M919"/>
<dbReference type="EMBL" id="JBDFQZ010000003">
    <property type="protein sequence ID" value="KAK9742483.1"/>
    <property type="molecule type" value="Genomic_DNA"/>
</dbReference>
<evidence type="ECO:0000313" key="2">
    <source>
        <dbReference type="Proteomes" id="UP001443914"/>
    </source>
</evidence>
<protein>
    <submittedName>
        <fullName evidence="1">Uncharacterized protein</fullName>
    </submittedName>
</protein>
<sequence>MAINGWGLLNMRSRGMVLCGTSICWMRNHFRVHLVLFRPDVVFQKVQIDVRLHVQAWYGQQSVQSHLAWVYNTISSNKMEEHSFNFTWFWIKVVCTVQLMNS</sequence>
<evidence type="ECO:0000313" key="1">
    <source>
        <dbReference type="EMBL" id="KAK9742483.1"/>
    </source>
</evidence>
<comment type="caution">
    <text evidence="1">The sequence shown here is derived from an EMBL/GenBank/DDBJ whole genome shotgun (WGS) entry which is preliminary data.</text>
</comment>
<dbReference type="Proteomes" id="UP001443914">
    <property type="component" value="Unassembled WGS sequence"/>
</dbReference>
<keyword evidence="2" id="KW-1185">Reference proteome</keyword>
<reference evidence="1" key="1">
    <citation type="submission" date="2024-03" db="EMBL/GenBank/DDBJ databases">
        <title>WGS assembly of Saponaria officinalis var. Norfolk2.</title>
        <authorList>
            <person name="Jenkins J."/>
            <person name="Shu S."/>
            <person name="Grimwood J."/>
            <person name="Barry K."/>
            <person name="Goodstein D."/>
            <person name="Schmutz J."/>
            <person name="Leebens-Mack J."/>
            <person name="Osbourn A."/>
        </authorList>
    </citation>
    <scope>NUCLEOTIDE SEQUENCE [LARGE SCALE GENOMIC DNA]</scope>
    <source>
        <strain evidence="1">JIC</strain>
    </source>
</reference>
<proteinExistence type="predicted"/>
<name>A0AAW1M919_SAPOF</name>
<gene>
    <name evidence="1" type="ORF">RND81_03G176200</name>
</gene>